<keyword evidence="1" id="KW-0862">Zinc</keyword>
<dbReference type="GeneID" id="30005632"/>
<dbReference type="PRINTS" id="PR01950">
    <property type="entry name" value="LANCSUPER"/>
</dbReference>
<dbReference type="PANTHER" id="PTHR12736:SF7">
    <property type="entry name" value="LANC-LIKE PROTEIN 3"/>
    <property type="match status" value="1"/>
</dbReference>
<keyword evidence="3" id="KW-1185">Reference proteome</keyword>
<dbReference type="CDD" id="cd04794">
    <property type="entry name" value="euk_LANCL"/>
    <property type="match status" value="1"/>
</dbReference>
<feature type="binding site" evidence="1">
    <location>
        <position position="315"/>
    </location>
    <ligand>
        <name>Zn(2+)</name>
        <dbReference type="ChEBI" id="CHEBI:29105"/>
    </ligand>
</feature>
<dbReference type="Pfam" id="PF05147">
    <property type="entry name" value="LANC_like"/>
    <property type="match status" value="1"/>
</dbReference>
<dbReference type="Proteomes" id="UP000078343">
    <property type="component" value="Unassembled WGS sequence"/>
</dbReference>
<evidence type="ECO:0008006" key="4">
    <source>
        <dbReference type="Google" id="ProtNLM"/>
    </source>
</evidence>
<dbReference type="SMART" id="SM01260">
    <property type="entry name" value="LANC_like"/>
    <property type="match status" value="1"/>
</dbReference>
<protein>
    <recommendedName>
        <fullName evidence="4">Lanthionine synthetase C-like protein</fullName>
    </recommendedName>
</protein>
<dbReference type="OrthoDB" id="10257263at2759"/>
<evidence type="ECO:0000256" key="1">
    <source>
        <dbReference type="PIRSR" id="PIRSR607822-1"/>
    </source>
</evidence>
<dbReference type="AlphaFoldDB" id="A0A179A017"/>
<name>A0A179A017_9EURO</name>
<dbReference type="RefSeq" id="XP_018698857.1">
    <property type="nucleotide sequence ID" value="XM_018832978.1"/>
</dbReference>
<comment type="caution">
    <text evidence="2">The sequence shown here is derived from an EMBL/GenBank/DDBJ whole genome shotgun (WGS) entry which is preliminary data.</text>
</comment>
<dbReference type="Gene3D" id="1.50.10.10">
    <property type="match status" value="1"/>
</dbReference>
<gene>
    <name evidence="2" type="ORF">AYL99_01462</name>
</gene>
<dbReference type="InterPro" id="IPR012341">
    <property type="entry name" value="6hp_glycosidase-like_sf"/>
</dbReference>
<feature type="binding site" evidence="1">
    <location>
        <position position="265"/>
    </location>
    <ligand>
        <name>Zn(2+)</name>
        <dbReference type="ChEBI" id="CHEBI:29105"/>
    </ligand>
</feature>
<dbReference type="PANTHER" id="PTHR12736">
    <property type="entry name" value="LANC-LIKE PROTEIN"/>
    <property type="match status" value="1"/>
</dbReference>
<sequence length="389" mass="42348">MASSGRHFPSHKSPSSSVANANANAYEELLASLTRINTYNPPVQTCSTGWTFHGLYYGPTSVAYLFFRLSHLYPDLVFKGQSLLDWAQAYLDLGQSRGRRESVGVDANHCGIGNEVLAQLAIRAAMEQDPSLVQELCSHEPVINGSGGSDEWLYGRAGYLYHLRLARSSFGEGSKASDLIETTIRKTIRRIWASKQPWTWHGKPYVGAAHGTLGILCQLVLSAPSCAQTVEPLLSWLLETVQLPSGNFPSSLPSTGGSDKLVQFCHGAPGAVLALRPLRRHFPPSLQVLVDAAVTAAQKDVWERGLLTKPPCLCHGIAGNALALDDESEFQHFLNCMSTEALESIGWLNEAGRDDHFVGLYTGEAGRAWAWAVADRGLEEKPCIGFNDL</sequence>
<organism evidence="2 3">
    <name type="scientific">Fonsecaea erecta</name>
    <dbReference type="NCBI Taxonomy" id="1367422"/>
    <lineage>
        <taxon>Eukaryota</taxon>
        <taxon>Fungi</taxon>
        <taxon>Dikarya</taxon>
        <taxon>Ascomycota</taxon>
        <taxon>Pezizomycotina</taxon>
        <taxon>Eurotiomycetes</taxon>
        <taxon>Chaetothyriomycetidae</taxon>
        <taxon>Chaetothyriales</taxon>
        <taxon>Herpotrichiellaceae</taxon>
        <taxon>Fonsecaea</taxon>
    </lineage>
</organism>
<dbReference type="InterPro" id="IPR007822">
    <property type="entry name" value="LANC-like"/>
</dbReference>
<dbReference type="GO" id="GO:0046872">
    <property type="term" value="F:metal ion binding"/>
    <property type="evidence" value="ECO:0007669"/>
    <property type="project" value="UniProtKB-KW"/>
</dbReference>
<dbReference type="EMBL" id="LVYI01000001">
    <property type="protein sequence ID" value="OAP65490.1"/>
    <property type="molecule type" value="Genomic_DNA"/>
</dbReference>
<accession>A0A179A017</accession>
<dbReference type="GO" id="GO:0005975">
    <property type="term" value="P:carbohydrate metabolic process"/>
    <property type="evidence" value="ECO:0007669"/>
    <property type="project" value="InterPro"/>
</dbReference>
<evidence type="ECO:0000313" key="3">
    <source>
        <dbReference type="Proteomes" id="UP000078343"/>
    </source>
</evidence>
<dbReference type="GO" id="GO:0005886">
    <property type="term" value="C:plasma membrane"/>
    <property type="evidence" value="ECO:0007669"/>
    <property type="project" value="TreeGrafter"/>
</dbReference>
<dbReference type="SUPFAM" id="SSF158745">
    <property type="entry name" value="LanC-like"/>
    <property type="match status" value="1"/>
</dbReference>
<evidence type="ECO:0000313" key="2">
    <source>
        <dbReference type="EMBL" id="OAP65490.1"/>
    </source>
</evidence>
<dbReference type="GO" id="GO:0031179">
    <property type="term" value="P:peptide modification"/>
    <property type="evidence" value="ECO:0007669"/>
    <property type="project" value="InterPro"/>
</dbReference>
<feature type="binding site" evidence="1">
    <location>
        <position position="314"/>
    </location>
    <ligand>
        <name>Zn(2+)</name>
        <dbReference type="ChEBI" id="CHEBI:29105"/>
    </ligand>
</feature>
<keyword evidence="1" id="KW-0479">Metal-binding</keyword>
<proteinExistence type="predicted"/>
<reference evidence="2 3" key="1">
    <citation type="submission" date="2016-04" db="EMBL/GenBank/DDBJ databases">
        <title>Draft genome of Fonsecaea erecta CBS 125763.</title>
        <authorList>
            <person name="Weiss V.A."/>
            <person name="Vicente V.A."/>
            <person name="Raittz R.T."/>
            <person name="Moreno L.F."/>
            <person name="De Souza E.M."/>
            <person name="Pedrosa F.O."/>
            <person name="Steffens M.B."/>
            <person name="Faoro H."/>
            <person name="Tadra-Sfeir M.Z."/>
            <person name="Najafzadeh M.J."/>
            <person name="Felipe M.S."/>
            <person name="Teixeira M."/>
            <person name="Sun J."/>
            <person name="Xi L."/>
            <person name="Gomes R."/>
            <person name="De Azevedo C.M."/>
            <person name="Salgado C.G."/>
            <person name="Da Silva M.B."/>
            <person name="Nascimento M.F."/>
            <person name="Queiroz-Telles F."/>
            <person name="Attili D.S."/>
            <person name="Gorbushina A."/>
        </authorList>
    </citation>
    <scope>NUCLEOTIDE SEQUENCE [LARGE SCALE GENOMIC DNA]</scope>
    <source>
        <strain evidence="2 3">CBS 125763</strain>
    </source>
</reference>